<name>A0ABT9WZS6_9BACI</name>
<evidence type="ECO:0000313" key="3">
    <source>
        <dbReference type="EMBL" id="MDQ0178260.1"/>
    </source>
</evidence>
<dbReference type="PIRSF" id="PIRSF029886">
    <property type="entry name" value="KBAA"/>
    <property type="match status" value="1"/>
</dbReference>
<feature type="transmembrane region" description="Helical" evidence="2">
    <location>
        <begin position="7"/>
        <end position="28"/>
    </location>
</feature>
<feature type="transmembrane region" description="Helical" evidence="2">
    <location>
        <begin position="85"/>
        <end position="105"/>
    </location>
</feature>
<comment type="caution">
    <text evidence="3">The sequence shown here is derived from an EMBL/GenBank/DDBJ whole genome shotgun (WGS) entry which is preliminary data.</text>
</comment>
<evidence type="ECO:0000256" key="1">
    <source>
        <dbReference type="SAM" id="MobiDB-lite"/>
    </source>
</evidence>
<evidence type="ECO:0000313" key="4">
    <source>
        <dbReference type="Proteomes" id="UP001223586"/>
    </source>
</evidence>
<dbReference type="SMART" id="SM01251">
    <property type="entry name" value="KbaA"/>
    <property type="match status" value="1"/>
</dbReference>
<dbReference type="InterPro" id="IPR024164">
    <property type="entry name" value="KinB-signalling_activ"/>
</dbReference>
<dbReference type="EMBL" id="JAUSTT010000038">
    <property type="protein sequence ID" value="MDQ0178260.1"/>
    <property type="molecule type" value="Genomic_DNA"/>
</dbReference>
<dbReference type="Proteomes" id="UP001223586">
    <property type="component" value="Unassembled WGS sequence"/>
</dbReference>
<feature type="transmembrane region" description="Helical" evidence="2">
    <location>
        <begin position="117"/>
        <end position="139"/>
    </location>
</feature>
<feature type="compositionally biased region" description="Basic and acidic residues" evidence="1">
    <location>
        <begin position="203"/>
        <end position="216"/>
    </location>
</feature>
<accession>A0ABT9WZS6</accession>
<keyword evidence="2" id="KW-0812">Transmembrane</keyword>
<feature type="transmembrane region" description="Helical" evidence="2">
    <location>
        <begin position="172"/>
        <end position="192"/>
    </location>
</feature>
<proteinExistence type="predicted"/>
<evidence type="ECO:0000256" key="2">
    <source>
        <dbReference type="SAM" id="Phobius"/>
    </source>
</evidence>
<reference evidence="3 4" key="1">
    <citation type="submission" date="2023-07" db="EMBL/GenBank/DDBJ databases">
        <title>Genomic Encyclopedia of Type Strains, Phase IV (KMG-IV): sequencing the most valuable type-strain genomes for metagenomic binning, comparative biology and taxonomic classification.</title>
        <authorList>
            <person name="Goeker M."/>
        </authorList>
    </citation>
    <scope>NUCLEOTIDE SEQUENCE [LARGE SCALE GENOMIC DNA]</scope>
    <source>
        <strain evidence="3 4">DSM 23837</strain>
    </source>
</reference>
<feature type="region of interest" description="Disordered" evidence="1">
    <location>
        <begin position="203"/>
        <end position="231"/>
    </location>
</feature>
<organism evidence="3 4">
    <name type="scientific">Bacillus chungangensis</name>
    <dbReference type="NCBI Taxonomy" id="587633"/>
    <lineage>
        <taxon>Bacteria</taxon>
        <taxon>Bacillati</taxon>
        <taxon>Bacillota</taxon>
        <taxon>Bacilli</taxon>
        <taxon>Bacillales</taxon>
        <taxon>Bacillaceae</taxon>
        <taxon>Bacillus</taxon>
    </lineage>
</organism>
<keyword evidence="2" id="KW-0472">Membrane</keyword>
<gene>
    <name evidence="3" type="ORF">J2S08_004164</name>
</gene>
<keyword evidence="4" id="KW-1185">Reference proteome</keyword>
<keyword evidence="2" id="KW-1133">Transmembrane helix</keyword>
<feature type="transmembrane region" description="Helical" evidence="2">
    <location>
        <begin position="48"/>
        <end position="73"/>
    </location>
</feature>
<feature type="compositionally biased region" description="Polar residues" evidence="1">
    <location>
        <begin position="222"/>
        <end position="231"/>
    </location>
</feature>
<dbReference type="Pfam" id="PF14089">
    <property type="entry name" value="KbaA"/>
    <property type="match status" value="1"/>
</dbReference>
<protein>
    <submittedName>
        <fullName evidence="3">KinB signaling pathway activation protein</fullName>
    </submittedName>
</protein>
<sequence>MTIRNWLKFFFTTLFIGGATTGIFGFIVRWDEFQPYFTSFNIISILSTFIWFVLVGFLFSVISQVIFFAYLMVHQLAIGVLRSLSLWNGVQFVLIAIALFDLIYFRFERFAQPGESILSYIALAVFILMIGIITAYFKVKQTKKSMFIPTLFFMVVGTILAWVTSLRVDERGWVYIMLFTLLICNAYQLLALPSYNERSAQERAERIKRSGGEQRKKPLRSGQKQELTLKK</sequence>
<feature type="transmembrane region" description="Helical" evidence="2">
    <location>
        <begin position="146"/>
        <end position="166"/>
    </location>
</feature>
<dbReference type="RefSeq" id="WP_307232930.1">
    <property type="nucleotide sequence ID" value="NZ_JAUSTT010000038.1"/>
</dbReference>